<keyword evidence="2" id="KW-1185">Reference proteome</keyword>
<dbReference type="Proteomes" id="UP000825935">
    <property type="component" value="Chromosome 18"/>
</dbReference>
<accession>A0A8T2SSS2</accession>
<evidence type="ECO:0000313" key="1">
    <source>
        <dbReference type="EMBL" id="KAH7365698.1"/>
    </source>
</evidence>
<protein>
    <submittedName>
        <fullName evidence="1">Uncharacterized protein</fullName>
    </submittedName>
</protein>
<dbReference type="EMBL" id="CM035423">
    <property type="protein sequence ID" value="KAH7365698.1"/>
    <property type="molecule type" value="Genomic_DNA"/>
</dbReference>
<reference evidence="1" key="1">
    <citation type="submission" date="2021-08" db="EMBL/GenBank/DDBJ databases">
        <title>WGS assembly of Ceratopteris richardii.</title>
        <authorList>
            <person name="Marchant D.B."/>
            <person name="Chen G."/>
            <person name="Jenkins J."/>
            <person name="Shu S."/>
            <person name="Leebens-Mack J."/>
            <person name="Grimwood J."/>
            <person name="Schmutz J."/>
            <person name="Soltis P."/>
            <person name="Soltis D."/>
            <person name="Chen Z.-H."/>
        </authorList>
    </citation>
    <scope>NUCLEOTIDE SEQUENCE</scope>
    <source>
        <strain evidence="1">Whitten #5841</strain>
        <tissue evidence="1">Leaf</tissue>
    </source>
</reference>
<gene>
    <name evidence="1" type="ORF">KP509_18G041200</name>
</gene>
<name>A0A8T2SSS2_CERRI</name>
<proteinExistence type="predicted"/>
<comment type="caution">
    <text evidence="1">The sequence shown here is derived from an EMBL/GenBank/DDBJ whole genome shotgun (WGS) entry which is preliminary data.</text>
</comment>
<sequence>MAIQHELPQGILSPAIIGHPYPNPYSWRHYTTSYGVCSNRPSPSTNLCIHEDKLLLLPNRKMLRSPMPAFQKNLHLIPQILQASLVQEANALPPPSPTLQWLDNAPPLPEDSTHTLQATFLFGSSTNLPWPVIPRLAKATQQAHSL</sequence>
<organism evidence="1 2">
    <name type="scientific">Ceratopteris richardii</name>
    <name type="common">Triangle waterfern</name>
    <dbReference type="NCBI Taxonomy" id="49495"/>
    <lineage>
        <taxon>Eukaryota</taxon>
        <taxon>Viridiplantae</taxon>
        <taxon>Streptophyta</taxon>
        <taxon>Embryophyta</taxon>
        <taxon>Tracheophyta</taxon>
        <taxon>Polypodiopsida</taxon>
        <taxon>Polypodiidae</taxon>
        <taxon>Polypodiales</taxon>
        <taxon>Pteridineae</taxon>
        <taxon>Pteridaceae</taxon>
        <taxon>Parkerioideae</taxon>
        <taxon>Ceratopteris</taxon>
    </lineage>
</organism>
<evidence type="ECO:0000313" key="2">
    <source>
        <dbReference type="Proteomes" id="UP000825935"/>
    </source>
</evidence>
<dbReference type="AlphaFoldDB" id="A0A8T2SSS2"/>